<evidence type="ECO:0000256" key="3">
    <source>
        <dbReference type="ARBA" id="ARBA00010183"/>
    </source>
</evidence>
<dbReference type="CDD" id="cd10845">
    <property type="entry name" value="DSRM_RNAse_III_family"/>
    <property type="match status" value="1"/>
</dbReference>
<keyword evidence="12 15" id="KW-0378">Hydrolase</keyword>
<dbReference type="EMBL" id="SOII01000102">
    <property type="protein sequence ID" value="TET85685.1"/>
    <property type="molecule type" value="Genomic_DNA"/>
</dbReference>
<evidence type="ECO:0000313" key="19">
    <source>
        <dbReference type="Proteomes" id="UP000315669"/>
    </source>
</evidence>
<dbReference type="GO" id="GO:0006364">
    <property type="term" value="P:rRNA processing"/>
    <property type="evidence" value="ECO:0007669"/>
    <property type="project" value="UniProtKB-UniRule"/>
</dbReference>
<evidence type="ECO:0000256" key="15">
    <source>
        <dbReference type="HAMAP-Rule" id="MF_00104"/>
    </source>
</evidence>
<evidence type="ECO:0000256" key="13">
    <source>
        <dbReference type="ARBA" id="ARBA00022842"/>
    </source>
</evidence>
<dbReference type="PROSITE" id="PS00517">
    <property type="entry name" value="RNASE_3_1"/>
    <property type="match status" value="1"/>
</dbReference>
<dbReference type="PANTHER" id="PTHR11207:SF0">
    <property type="entry name" value="RIBONUCLEASE 3"/>
    <property type="match status" value="1"/>
</dbReference>
<dbReference type="GO" id="GO:0008033">
    <property type="term" value="P:tRNA processing"/>
    <property type="evidence" value="ECO:0007669"/>
    <property type="project" value="UniProtKB-KW"/>
</dbReference>
<evidence type="ECO:0000256" key="1">
    <source>
        <dbReference type="ARBA" id="ARBA00000109"/>
    </source>
</evidence>
<protein>
    <recommendedName>
        <fullName evidence="15">Ribonuclease 3</fullName>
        <ecNumber evidence="15">3.1.26.3</ecNumber>
    </recommendedName>
    <alternativeName>
        <fullName evidence="15">Ribonuclease III</fullName>
        <shortName evidence="15">RNase III</shortName>
    </alternativeName>
</protein>
<dbReference type="PROSITE" id="PS50137">
    <property type="entry name" value="DS_RBD"/>
    <property type="match status" value="1"/>
</dbReference>
<evidence type="ECO:0000256" key="14">
    <source>
        <dbReference type="ARBA" id="ARBA00022884"/>
    </source>
</evidence>
<keyword evidence="9 15" id="KW-0540">Nuclease</keyword>
<dbReference type="GO" id="GO:0005737">
    <property type="term" value="C:cytoplasm"/>
    <property type="evidence" value="ECO:0007669"/>
    <property type="project" value="UniProtKB-SubCell"/>
</dbReference>
<dbReference type="EC" id="3.1.26.3" evidence="15"/>
<evidence type="ECO:0000256" key="5">
    <source>
        <dbReference type="ARBA" id="ARBA00022490"/>
    </source>
</evidence>
<comment type="subunit">
    <text evidence="4 15">Homodimer.</text>
</comment>
<keyword evidence="6 15" id="KW-0698">rRNA processing</keyword>
<proteinExistence type="inferred from homology"/>
<keyword evidence="15" id="KW-0699">rRNA-binding</keyword>
<dbReference type="GO" id="GO:0003725">
    <property type="term" value="F:double-stranded RNA binding"/>
    <property type="evidence" value="ECO:0007669"/>
    <property type="project" value="TreeGrafter"/>
</dbReference>
<evidence type="ECO:0000259" key="16">
    <source>
        <dbReference type="PROSITE" id="PS50137"/>
    </source>
</evidence>
<dbReference type="SUPFAM" id="SSF69065">
    <property type="entry name" value="RNase III domain-like"/>
    <property type="match status" value="1"/>
</dbReference>
<dbReference type="Gene3D" id="1.10.1520.10">
    <property type="entry name" value="Ribonuclease III domain"/>
    <property type="match status" value="1"/>
</dbReference>
<dbReference type="GO" id="GO:0006397">
    <property type="term" value="P:mRNA processing"/>
    <property type="evidence" value="ECO:0007669"/>
    <property type="project" value="UniProtKB-UniRule"/>
</dbReference>
<keyword evidence="10 15" id="KW-0479">Metal-binding</keyword>
<keyword evidence="8 15" id="KW-0819">tRNA processing</keyword>
<evidence type="ECO:0000313" key="18">
    <source>
        <dbReference type="EMBL" id="TET85685.1"/>
    </source>
</evidence>
<dbReference type="GO" id="GO:0042802">
    <property type="term" value="F:identical protein binding"/>
    <property type="evidence" value="ECO:0007669"/>
    <property type="project" value="UniProtKB-ARBA"/>
</dbReference>
<dbReference type="InterPro" id="IPR011907">
    <property type="entry name" value="RNase_III"/>
</dbReference>
<keyword evidence="14 15" id="KW-0694">RNA-binding</keyword>
<evidence type="ECO:0000259" key="17">
    <source>
        <dbReference type="PROSITE" id="PS50142"/>
    </source>
</evidence>
<feature type="binding site" evidence="15">
    <location>
        <position position="127"/>
    </location>
    <ligand>
        <name>Mg(2+)</name>
        <dbReference type="ChEBI" id="CHEBI:18420"/>
    </ligand>
</feature>
<sequence>MGISPAERKKLERLEKKLGIKFAHLDLLNQALVHTSYAKSNQKEILFHNEKLEFLGDAVLNLVTAEHLFRQYPYLNEGELTKLRSKIVSQESLSRYAGKIKLGKYILVGKNQEAIRSQPALLADTYEAIIGAFYLDKGLDNVRSFISDLFLKQKKEIEQMNDFKSWLQEYAQSLYDTLPQYKVIKEVGPNHKKKFKVRVMLKGKILGQGWGLSKKKAEMMAARSIWENTTKSGKP</sequence>
<dbReference type="AlphaFoldDB" id="A0A523Y2D7"/>
<dbReference type="GO" id="GO:0046872">
    <property type="term" value="F:metal ion binding"/>
    <property type="evidence" value="ECO:0007669"/>
    <property type="project" value="UniProtKB-KW"/>
</dbReference>
<accession>A0A523Y2D7</accession>
<keyword evidence="5 15" id="KW-0963">Cytoplasm</keyword>
<dbReference type="Pfam" id="PF14622">
    <property type="entry name" value="Ribonucleas_3_3"/>
    <property type="match status" value="1"/>
</dbReference>
<comment type="cofactor">
    <cofactor evidence="15">
        <name>Mg(2+)</name>
        <dbReference type="ChEBI" id="CHEBI:18420"/>
    </cofactor>
</comment>
<evidence type="ECO:0000256" key="7">
    <source>
        <dbReference type="ARBA" id="ARBA00022664"/>
    </source>
</evidence>
<comment type="subcellular location">
    <subcellularLocation>
        <location evidence="2 15">Cytoplasm</location>
    </subcellularLocation>
</comment>
<dbReference type="PROSITE" id="PS50142">
    <property type="entry name" value="RNASE_3_2"/>
    <property type="match status" value="1"/>
</dbReference>
<feature type="active site" evidence="15">
    <location>
        <position position="57"/>
    </location>
</feature>
<dbReference type="NCBIfam" id="TIGR02191">
    <property type="entry name" value="RNaseIII"/>
    <property type="match status" value="1"/>
</dbReference>
<dbReference type="FunFam" id="1.10.1520.10:FF:000001">
    <property type="entry name" value="Ribonuclease 3"/>
    <property type="match status" value="1"/>
</dbReference>
<evidence type="ECO:0000256" key="12">
    <source>
        <dbReference type="ARBA" id="ARBA00022801"/>
    </source>
</evidence>
<evidence type="ECO:0000256" key="11">
    <source>
        <dbReference type="ARBA" id="ARBA00022759"/>
    </source>
</evidence>
<keyword evidence="11 15" id="KW-0255">Endonuclease</keyword>
<comment type="caution">
    <text evidence="18">The sequence shown here is derived from an EMBL/GenBank/DDBJ whole genome shotgun (WGS) entry which is preliminary data.</text>
</comment>
<comment type="catalytic activity">
    <reaction evidence="1 15">
        <text>Endonucleolytic cleavage to 5'-phosphomonoester.</text>
        <dbReference type="EC" id="3.1.26.3"/>
    </reaction>
</comment>
<evidence type="ECO:0000256" key="9">
    <source>
        <dbReference type="ARBA" id="ARBA00022722"/>
    </source>
</evidence>
<dbReference type="PANTHER" id="PTHR11207">
    <property type="entry name" value="RIBONUCLEASE III"/>
    <property type="match status" value="1"/>
</dbReference>
<gene>
    <name evidence="15 18" type="primary">rnc</name>
    <name evidence="18" type="ORF">E3J32_01425</name>
</gene>
<feature type="active site" evidence="15">
    <location>
        <position position="127"/>
    </location>
</feature>
<dbReference type="InterPro" id="IPR000999">
    <property type="entry name" value="RNase_III_dom"/>
</dbReference>
<comment type="similarity">
    <text evidence="3">Belongs to the ribonuclease III family.</text>
</comment>
<keyword evidence="7 15" id="KW-0507">mRNA processing</keyword>
<feature type="binding site" evidence="15">
    <location>
        <position position="53"/>
    </location>
    <ligand>
        <name>Mg(2+)</name>
        <dbReference type="ChEBI" id="CHEBI:18420"/>
    </ligand>
</feature>
<evidence type="ECO:0000256" key="10">
    <source>
        <dbReference type="ARBA" id="ARBA00022723"/>
    </source>
</evidence>
<dbReference type="Gene3D" id="3.30.160.20">
    <property type="match status" value="1"/>
</dbReference>
<dbReference type="SUPFAM" id="SSF54768">
    <property type="entry name" value="dsRNA-binding domain-like"/>
    <property type="match status" value="1"/>
</dbReference>
<comment type="function">
    <text evidence="15">Digests double-stranded RNA. Involved in the processing of primary rRNA transcript to yield the immediate precursors to the large and small rRNAs (23S and 16S). Processes some mRNAs, and tRNAs when they are encoded in the rRNA operon. Processes pre-crRNA and tracrRNA of type II CRISPR loci if present in the organism.</text>
</comment>
<dbReference type="GO" id="GO:0010468">
    <property type="term" value="P:regulation of gene expression"/>
    <property type="evidence" value="ECO:0007669"/>
    <property type="project" value="TreeGrafter"/>
</dbReference>
<evidence type="ECO:0000256" key="2">
    <source>
        <dbReference type="ARBA" id="ARBA00004496"/>
    </source>
</evidence>
<dbReference type="SMART" id="SM00358">
    <property type="entry name" value="DSRM"/>
    <property type="match status" value="1"/>
</dbReference>
<dbReference type="HAMAP" id="MF_00104">
    <property type="entry name" value="RNase_III"/>
    <property type="match status" value="1"/>
</dbReference>
<dbReference type="FunFam" id="3.30.160.20:FF:000003">
    <property type="entry name" value="Ribonuclease 3"/>
    <property type="match status" value="1"/>
</dbReference>
<dbReference type="SMART" id="SM00535">
    <property type="entry name" value="RIBOc"/>
    <property type="match status" value="1"/>
</dbReference>
<dbReference type="GO" id="GO:0004525">
    <property type="term" value="F:ribonuclease III activity"/>
    <property type="evidence" value="ECO:0007669"/>
    <property type="project" value="UniProtKB-UniRule"/>
</dbReference>
<dbReference type="Pfam" id="PF00035">
    <property type="entry name" value="dsrm"/>
    <property type="match status" value="1"/>
</dbReference>
<evidence type="ECO:0000256" key="4">
    <source>
        <dbReference type="ARBA" id="ARBA00011738"/>
    </source>
</evidence>
<feature type="domain" description="RNase III" evidence="17">
    <location>
        <begin position="11"/>
        <end position="138"/>
    </location>
</feature>
<feature type="domain" description="DRBM" evidence="16">
    <location>
        <begin position="162"/>
        <end position="231"/>
    </location>
</feature>
<organism evidence="18 19">
    <name type="scientific">Aerophobetes bacterium</name>
    <dbReference type="NCBI Taxonomy" id="2030807"/>
    <lineage>
        <taxon>Bacteria</taxon>
        <taxon>Candidatus Aerophobota</taxon>
    </lineage>
</organism>
<dbReference type="InterPro" id="IPR014720">
    <property type="entry name" value="dsRBD_dom"/>
</dbReference>
<evidence type="ECO:0000256" key="6">
    <source>
        <dbReference type="ARBA" id="ARBA00022552"/>
    </source>
</evidence>
<dbReference type="GO" id="GO:0019843">
    <property type="term" value="F:rRNA binding"/>
    <property type="evidence" value="ECO:0007669"/>
    <property type="project" value="UniProtKB-KW"/>
</dbReference>
<dbReference type="CDD" id="cd00593">
    <property type="entry name" value="RIBOc"/>
    <property type="match status" value="1"/>
</dbReference>
<name>A0A523Y2D7_UNCAE</name>
<reference evidence="18 19" key="1">
    <citation type="submission" date="2019-03" db="EMBL/GenBank/DDBJ databases">
        <title>Metabolic potential of uncultured bacteria and archaea associated with petroleum seepage in deep-sea sediments.</title>
        <authorList>
            <person name="Dong X."/>
            <person name="Hubert C."/>
        </authorList>
    </citation>
    <scope>NUCLEOTIDE SEQUENCE [LARGE SCALE GENOMIC DNA]</scope>
    <source>
        <strain evidence="18">E29_bin25</strain>
    </source>
</reference>
<keyword evidence="13 15" id="KW-0460">Magnesium</keyword>
<feature type="binding site" evidence="15">
    <location>
        <position position="124"/>
    </location>
    <ligand>
        <name>Mg(2+)</name>
        <dbReference type="ChEBI" id="CHEBI:18420"/>
    </ligand>
</feature>
<dbReference type="Proteomes" id="UP000315669">
    <property type="component" value="Unassembled WGS sequence"/>
</dbReference>
<evidence type="ECO:0000256" key="8">
    <source>
        <dbReference type="ARBA" id="ARBA00022694"/>
    </source>
</evidence>
<dbReference type="InterPro" id="IPR036389">
    <property type="entry name" value="RNase_III_sf"/>
</dbReference>